<dbReference type="OrthoDB" id="109585at2"/>
<keyword evidence="6" id="KW-1185">Reference proteome</keyword>
<evidence type="ECO:0000256" key="2">
    <source>
        <dbReference type="ARBA" id="ARBA00023002"/>
    </source>
</evidence>
<feature type="domain" description="Response regulatory" evidence="4">
    <location>
        <begin position="5"/>
        <end position="128"/>
    </location>
</feature>
<dbReference type="Pfam" id="PF00072">
    <property type="entry name" value="Response_reg"/>
    <property type="match status" value="1"/>
</dbReference>
<dbReference type="Pfam" id="PF07992">
    <property type="entry name" value="Pyr_redox_2"/>
    <property type="match status" value="1"/>
</dbReference>
<protein>
    <submittedName>
        <fullName evidence="5">Response regulator</fullName>
    </submittedName>
</protein>
<dbReference type="SUPFAM" id="SSF52172">
    <property type="entry name" value="CheY-like"/>
    <property type="match status" value="1"/>
</dbReference>
<dbReference type="Gene3D" id="3.40.50.2300">
    <property type="match status" value="1"/>
</dbReference>
<evidence type="ECO:0000313" key="6">
    <source>
        <dbReference type="Proteomes" id="UP000297540"/>
    </source>
</evidence>
<dbReference type="GO" id="GO:0016491">
    <property type="term" value="F:oxidoreductase activity"/>
    <property type="evidence" value="ECO:0007669"/>
    <property type="project" value="UniProtKB-KW"/>
</dbReference>
<dbReference type="Gene3D" id="3.50.50.60">
    <property type="entry name" value="FAD/NAD(P)-binding domain"/>
    <property type="match status" value="2"/>
</dbReference>
<accession>A0A4Y8SFE0</accession>
<dbReference type="InterPro" id="IPR023753">
    <property type="entry name" value="FAD/NAD-binding_dom"/>
</dbReference>
<evidence type="ECO:0000259" key="4">
    <source>
        <dbReference type="PROSITE" id="PS50110"/>
    </source>
</evidence>
<proteinExistence type="predicted"/>
<dbReference type="PANTHER" id="PTHR48105">
    <property type="entry name" value="THIOREDOXIN REDUCTASE 1-RELATED-RELATED"/>
    <property type="match status" value="1"/>
</dbReference>
<dbReference type="InterPro" id="IPR050097">
    <property type="entry name" value="Ferredoxin-NADP_redctase_2"/>
</dbReference>
<dbReference type="EMBL" id="SOZE01000009">
    <property type="protein sequence ID" value="TFF37793.1"/>
    <property type="molecule type" value="Genomic_DNA"/>
</dbReference>
<name>A0A4Y8SFE0_9SPHI</name>
<dbReference type="RefSeq" id="WP_133230502.1">
    <property type="nucleotide sequence ID" value="NZ_SOZE01000009.1"/>
</dbReference>
<comment type="caution">
    <text evidence="5">The sequence shown here is derived from an EMBL/GenBank/DDBJ whole genome shotgun (WGS) entry which is preliminary data.</text>
</comment>
<evidence type="ECO:0000256" key="3">
    <source>
        <dbReference type="PROSITE-ProRule" id="PRU00169"/>
    </source>
</evidence>
<sequence length="553" mass="60824">MAKPIIISIDDDPQVARAIGRDLKGRFGKSYRIISSVSAEEVLKSLPDFKNAGIPVAMFLSDQRMPEMNGVSFMRKAMKVFPDARKVLLTAYSDTEAAIQAINDIRLDYYLLKPWDPPEERLFPVIEDLLEDWQRDYIPGFKGIKVIGYQYSPHTHMVKDFLASNLIPYQWLEIDESEGNRSILNANGIADSELPAIIYEDGSFEVLPSIKSIAGRIGREPELVHQIYDVIIVGAGPAGLAAAVYGASEGLKTLLIERKAPGGQAGTSSRIENYLGFPAGLSGADLTRRAISQAKRLGAEFLSPCTVINIHQKDGYKTVLLEDGREIVTRTLIITTGVDYRRLDIPDIERFTGAGVYYGASTTEISACRGRDIFILGGGNSAGQSAVYLSNFAKNVYIVIRRDSLSYTMSAYLINQISAITNIHLITDSEIIAVYGSGHLESLTFVNSKNGNRTTSDAVALYIFIGAKPYTDWIKPEVLRNEKGYILTSKELLRNSEMAKIWKLPREPYLLETSCSGIFAAGDVRAGAMARVASAVGEGSMAISFIHKYLSDQ</sequence>
<dbReference type="AlphaFoldDB" id="A0A4Y8SFE0"/>
<keyword evidence="2" id="KW-0560">Oxidoreductase</keyword>
<dbReference type="InterPro" id="IPR001789">
    <property type="entry name" value="Sig_transdc_resp-reg_receiver"/>
</dbReference>
<dbReference type="Proteomes" id="UP000297540">
    <property type="component" value="Unassembled WGS sequence"/>
</dbReference>
<dbReference type="SMART" id="SM00448">
    <property type="entry name" value="REC"/>
    <property type="match status" value="1"/>
</dbReference>
<feature type="modified residue" description="4-aspartylphosphate" evidence="3">
    <location>
        <position position="62"/>
    </location>
</feature>
<evidence type="ECO:0000256" key="1">
    <source>
        <dbReference type="ARBA" id="ARBA00022630"/>
    </source>
</evidence>
<dbReference type="PROSITE" id="PS50110">
    <property type="entry name" value="RESPONSE_REGULATORY"/>
    <property type="match status" value="1"/>
</dbReference>
<dbReference type="SUPFAM" id="SSF51905">
    <property type="entry name" value="FAD/NAD(P)-binding domain"/>
    <property type="match status" value="1"/>
</dbReference>
<evidence type="ECO:0000313" key="5">
    <source>
        <dbReference type="EMBL" id="TFF37793.1"/>
    </source>
</evidence>
<organism evidence="5 6">
    <name type="scientific">Mucilaginibacter psychrotolerans</name>
    <dbReference type="NCBI Taxonomy" id="1524096"/>
    <lineage>
        <taxon>Bacteria</taxon>
        <taxon>Pseudomonadati</taxon>
        <taxon>Bacteroidota</taxon>
        <taxon>Sphingobacteriia</taxon>
        <taxon>Sphingobacteriales</taxon>
        <taxon>Sphingobacteriaceae</taxon>
        <taxon>Mucilaginibacter</taxon>
    </lineage>
</organism>
<gene>
    <name evidence="5" type="ORF">E2R66_11545</name>
</gene>
<keyword evidence="3" id="KW-0597">Phosphoprotein</keyword>
<dbReference type="PRINTS" id="PR00368">
    <property type="entry name" value="FADPNR"/>
</dbReference>
<dbReference type="GO" id="GO:0000160">
    <property type="term" value="P:phosphorelay signal transduction system"/>
    <property type="evidence" value="ECO:0007669"/>
    <property type="project" value="InterPro"/>
</dbReference>
<reference evidence="5 6" key="1">
    <citation type="journal article" date="2017" name="Int. J. Syst. Evol. Microbiol.">
        <title>Mucilaginibacterpsychrotolerans sp. nov., isolated from peatlands.</title>
        <authorList>
            <person name="Deng Y."/>
            <person name="Shen L."/>
            <person name="Xu B."/>
            <person name="Liu Y."/>
            <person name="Gu Z."/>
            <person name="Liu H."/>
            <person name="Zhou Y."/>
        </authorList>
    </citation>
    <scope>NUCLEOTIDE SEQUENCE [LARGE SCALE GENOMIC DNA]</scope>
    <source>
        <strain evidence="5 6">NH7-4</strain>
    </source>
</reference>
<dbReference type="PRINTS" id="PR00469">
    <property type="entry name" value="PNDRDTASEII"/>
</dbReference>
<keyword evidence="1" id="KW-0285">Flavoprotein</keyword>
<dbReference type="InterPro" id="IPR036188">
    <property type="entry name" value="FAD/NAD-bd_sf"/>
</dbReference>
<dbReference type="InterPro" id="IPR011006">
    <property type="entry name" value="CheY-like_superfamily"/>
</dbReference>